<evidence type="ECO:0000256" key="4">
    <source>
        <dbReference type="ARBA" id="ARBA00012438"/>
    </source>
</evidence>
<feature type="domain" description="Histidine kinase" evidence="13">
    <location>
        <begin position="291"/>
        <end position="511"/>
    </location>
</feature>
<sequence length="514" mass="54561">MREQRSVSRSRTNADATLTVRAALVRRISAVPLRIGLVVAMVLLAATVLVASGIAVTSALSRSLTERTDEQLRDAANSWAQPRPMKQVTSDRGTIWVPAELPVPPLREPASTDQPRKFYELRKSPEGQPYNTGMRQPTDGPDLSDVPVGAPVTVGSADGSSTRWRVLSVANDDGSTTVALPLTDNRDTVSRLVMFEVGTGAAALLLLAAGGYFVVRRGLRPLRQVEETAAAIAGGDLSRRVPVRGVDTEVDHLAQSLNSMLTQIQHGVSATEASEEAARRSEARMRQFVADASHELRTPLTTIRGFAELYRQGASQDPRLVLERIEAEAQRMGLLVEDLLMLARLDAQRPLQRQPVDLLSVAGDAVHSAQAAALDESGAPTHAIALDIASGTGTLEVDGDADRLRQVLANLLGNALAHTPPGTPVTVRLTPGADEVRIDVIDSGPGLSAESAARVFERFYRTDSSRTRASGGTGLGLSIVQALVTAHGGRVSVDSEPGAGATFTVVLPRVPPSL</sequence>
<keyword evidence="6" id="KW-0808">Transferase</keyword>
<dbReference type="Pfam" id="PF00672">
    <property type="entry name" value="HAMP"/>
    <property type="match status" value="1"/>
</dbReference>
<dbReference type="FunFam" id="3.30.565.10:FF:000006">
    <property type="entry name" value="Sensor histidine kinase WalK"/>
    <property type="match status" value="1"/>
</dbReference>
<dbReference type="Proteomes" id="UP000255355">
    <property type="component" value="Unassembled WGS sequence"/>
</dbReference>
<dbReference type="PANTHER" id="PTHR45436:SF5">
    <property type="entry name" value="SENSOR HISTIDINE KINASE TRCS"/>
    <property type="match status" value="1"/>
</dbReference>
<keyword evidence="9 12" id="KW-1133">Transmembrane helix</keyword>
<dbReference type="SMART" id="SM00304">
    <property type="entry name" value="HAMP"/>
    <property type="match status" value="1"/>
</dbReference>
<evidence type="ECO:0000256" key="5">
    <source>
        <dbReference type="ARBA" id="ARBA00022553"/>
    </source>
</evidence>
<evidence type="ECO:0000256" key="3">
    <source>
        <dbReference type="ARBA" id="ARBA00004236"/>
    </source>
</evidence>
<evidence type="ECO:0000256" key="9">
    <source>
        <dbReference type="ARBA" id="ARBA00022989"/>
    </source>
</evidence>
<feature type="domain" description="HAMP" evidence="14">
    <location>
        <begin position="216"/>
        <end position="269"/>
    </location>
</feature>
<dbReference type="SMART" id="SM00387">
    <property type="entry name" value="HATPase_c"/>
    <property type="match status" value="1"/>
</dbReference>
<dbReference type="Gene3D" id="3.30.565.10">
    <property type="entry name" value="Histidine kinase-like ATPase, C-terminal domain"/>
    <property type="match status" value="1"/>
</dbReference>
<dbReference type="GO" id="GO:0000155">
    <property type="term" value="F:phosphorelay sensor kinase activity"/>
    <property type="evidence" value="ECO:0007669"/>
    <property type="project" value="InterPro"/>
</dbReference>
<feature type="transmembrane region" description="Helical" evidence="12">
    <location>
        <begin position="192"/>
        <end position="215"/>
    </location>
</feature>
<dbReference type="InterPro" id="IPR005467">
    <property type="entry name" value="His_kinase_dom"/>
</dbReference>
<evidence type="ECO:0000313" key="15">
    <source>
        <dbReference type="EMBL" id="RDI54409.1"/>
    </source>
</evidence>
<accession>A0A370HBW3</accession>
<dbReference type="InterPro" id="IPR003661">
    <property type="entry name" value="HisK_dim/P_dom"/>
</dbReference>
<dbReference type="EMBL" id="QQAZ01000002">
    <property type="protein sequence ID" value="RDI54409.1"/>
    <property type="molecule type" value="Genomic_DNA"/>
</dbReference>
<dbReference type="InterPro" id="IPR003594">
    <property type="entry name" value="HATPase_dom"/>
</dbReference>
<dbReference type="GO" id="GO:0005509">
    <property type="term" value="F:calcium ion binding"/>
    <property type="evidence" value="ECO:0007669"/>
    <property type="project" value="UniProtKB-ARBA"/>
</dbReference>
<dbReference type="SUPFAM" id="SSF158472">
    <property type="entry name" value="HAMP domain-like"/>
    <property type="match status" value="1"/>
</dbReference>
<dbReference type="PROSITE" id="PS50109">
    <property type="entry name" value="HIS_KIN"/>
    <property type="match status" value="1"/>
</dbReference>
<organism evidence="15 16">
    <name type="scientific">Nocardia mexicana</name>
    <dbReference type="NCBI Taxonomy" id="279262"/>
    <lineage>
        <taxon>Bacteria</taxon>
        <taxon>Bacillati</taxon>
        <taxon>Actinomycetota</taxon>
        <taxon>Actinomycetes</taxon>
        <taxon>Mycobacteriales</taxon>
        <taxon>Nocardiaceae</taxon>
        <taxon>Nocardia</taxon>
    </lineage>
</organism>
<dbReference type="CDD" id="cd00082">
    <property type="entry name" value="HisKA"/>
    <property type="match status" value="1"/>
</dbReference>
<dbReference type="CDD" id="cd06225">
    <property type="entry name" value="HAMP"/>
    <property type="match status" value="1"/>
</dbReference>
<dbReference type="EC" id="2.7.13.3" evidence="4"/>
<protein>
    <recommendedName>
        <fullName evidence="4">histidine kinase</fullName>
        <ecNumber evidence="4">2.7.13.3</ecNumber>
    </recommendedName>
</protein>
<keyword evidence="5" id="KW-0597">Phosphoprotein</keyword>
<evidence type="ECO:0000259" key="13">
    <source>
        <dbReference type="PROSITE" id="PS50109"/>
    </source>
</evidence>
<dbReference type="Pfam" id="PF02518">
    <property type="entry name" value="HATPase_c"/>
    <property type="match status" value="1"/>
</dbReference>
<gene>
    <name evidence="15" type="ORF">DFR68_102534</name>
</gene>
<dbReference type="SUPFAM" id="SSF55874">
    <property type="entry name" value="ATPase domain of HSP90 chaperone/DNA topoisomerase II/histidine kinase"/>
    <property type="match status" value="1"/>
</dbReference>
<evidence type="ECO:0000256" key="8">
    <source>
        <dbReference type="ARBA" id="ARBA00022777"/>
    </source>
</evidence>
<dbReference type="CDD" id="cd00075">
    <property type="entry name" value="HATPase"/>
    <property type="match status" value="1"/>
</dbReference>
<dbReference type="PANTHER" id="PTHR45436">
    <property type="entry name" value="SENSOR HISTIDINE KINASE YKOH"/>
    <property type="match status" value="1"/>
</dbReference>
<dbReference type="Pfam" id="PF00512">
    <property type="entry name" value="HisKA"/>
    <property type="match status" value="1"/>
</dbReference>
<dbReference type="GO" id="GO:0005886">
    <property type="term" value="C:plasma membrane"/>
    <property type="evidence" value="ECO:0007669"/>
    <property type="project" value="UniProtKB-SubCell"/>
</dbReference>
<comment type="catalytic activity">
    <reaction evidence="1">
        <text>ATP + protein L-histidine = ADP + protein N-phospho-L-histidine.</text>
        <dbReference type="EC" id="2.7.13.3"/>
    </reaction>
</comment>
<dbReference type="AlphaFoldDB" id="A0A370HBW3"/>
<reference evidence="15 16" key="1">
    <citation type="submission" date="2018-07" db="EMBL/GenBank/DDBJ databases">
        <title>Genomic Encyclopedia of Type Strains, Phase IV (KMG-IV): sequencing the most valuable type-strain genomes for metagenomic binning, comparative biology and taxonomic classification.</title>
        <authorList>
            <person name="Goeker M."/>
        </authorList>
    </citation>
    <scope>NUCLEOTIDE SEQUENCE [LARGE SCALE GENOMIC DNA]</scope>
    <source>
        <strain evidence="15 16">DSM 44952</strain>
    </source>
</reference>
<keyword evidence="11 12" id="KW-0472">Membrane</keyword>
<name>A0A370HBW3_9NOCA</name>
<keyword evidence="8 15" id="KW-0418">Kinase</keyword>
<proteinExistence type="predicted"/>
<comment type="subcellular location">
    <subcellularLocation>
        <location evidence="3">Cell membrane</location>
    </subcellularLocation>
</comment>
<keyword evidence="16" id="KW-1185">Reference proteome</keyword>
<dbReference type="FunFam" id="1.10.287.130:FF:000001">
    <property type="entry name" value="Two-component sensor histidine kinase"/>
    <property type="match status" value="1"/>
</dbReference>
<dbReference type="InterPro" id="IPR036890">
    <property type="entry name" value="HATPase_C_sf"/>
</dbReference>
<evidence type="ECO:0000256" key="1">
    <source>
        <dbReference type="ARBA" id="ARBA00000085"/>
    </source>
</evidence>
<keyword evidence="7 12" id="KW-0812">Transmembrane</keyword>
<evidence type="ECO:0000256" key="7">
    <source>
        <dbReference type="ARBA" id="ARBA00022692"/>
    </source>
</evidence>
<dbReference type="InterPro" id="IPR050428">
    <property type="entry name" value="TCS_sensor_his_kinase"/>
</dbReference>
<dbReference type="InterPro" id="IPR004358">
    <property type="entry name" value="Sig_transdc_His_kin-like_C"/>
</dbReference>
<comment type="cofactor">
    <cofactor evidence="2">
        <name>a divalent metal cation</name>
        <dbReference type="ChEBI" id="CHEBI:60240"/>
    </cofactor>
</comment>
<evidence type="ECO:0000313" key="16">
    <source>
        <dbReference type="Proteomes" id="UP000255355"/>
    </source>
</evidence>
<comment type="caution">
    <text evidence="15">The sequence shown here is derived from an EMBL/GenBank/DDBJ whole genome shotgun (WGS) entry which is preliminary data.</text>
</comment>
<dbReference type="InterPro" id="IPR036097">
    <property type="entry name" value="HisK_dim/P_sf"/>
</dbReference>
<dbReference type="SMART" id="SM00388">
    <property type="entry name" value="HisKA"/>
    <property type="match status" value="1"/>
</dbReference>
<evidence type="ECO:0000256" key="12">
    <source>
        <dbReference type="SAM" id="Phobius"/>
    </source>
</evidence>
<dbReference type="STRING" id="1210089.GCA_001613165_03795"/>
<evidence type="ECO:0000256" key="11">
    <source>
        <dbReference type="ARBA" id="ARBA00023136"/>
    </source>
</evidence>
<feature type="transmembrane region" description="Helical" evidence="12">
    <location>
        <begin position="35"/>
        <end position="60"/>
    </location>
</feature>
<evidence type="ECO:0000256" key="6">
    <source>
        <dbReference type="ARBA" id="ARBA00022679"/>
    </source>
</evidence>
<dbReference type="PRINTS" id="PR00344">
    <property type="entry name" value="BCTRLSENSOR"/>
</dbReference>
<evidence type="ECO:0000256" key="10">
    <source>
        <dbReference type="ARBA" id="ARBA00023012"/>
    </source>
</evidence>
<dbReference type="InterPro" id="IPR003660">
    <property type="entry name" value="HAMP_dom"/>
</dbReference>
<dbReference type="Gene3D" id="1.10.287.130">
    <property type="match status" value="1"/>
</dbReference>
<dbReference type="Gene3D" id="6.10.340.10">
    <property type="match status" value="1"/>
</dbReference>
<keyword evidence="10" id="KW-0902">Two-component regulatory system</keyword>
<evidence type="ECO:0000259" key="14">
    <source>
        <dbReference type="PROSITE" id="PS50885"/>
    </source>
</evidence>
<dbReference type="PROSITE" id="PS50885">
    <property type="entry name" value="HAMP"/>
    <property type="match status" value="1"/>
</dbReference>
<evidence type="ECO:0000256" key="2">
    <source>
        <dbReference type="ARBA" id="ARBA00001968"/>
    </source>
</evidence>
<dbReference type="SUPFAM" id="SSF47384">
    <property type="entry name" value="Homodimeric domain of signal transducing histidine kinase"/>
    <property type="match status" value="1"/>
</dbReference>